<dbReference type="GO" id="GO:0005634">
    <property type="term" value="C:nucleus"/>
    <property type="evidence" value="ECO:0007669"/>
    <property type="project" value="UniProtKB-SubCell"/>
</dbReference>
<dbReference type="OMA" id="EMAFTRG"/>
<dbReference type="Pfam" id="PF12767">
    <property type="entry name" value="SAGA-Tad1"/>
    <property type="match status" value="1"/>
</dbReference>
<dbReference type="PANTHER" id="PTHR21277">
    <property type="entry name" value="TRANSCRIPTIONAL ADAPTER 1"/>
    <property type="match status" value="1"/>
</dbReference>
<dbReference type="GO" id="GO:0000124">
    <property type="term" value="C:SAGA complex"/>
    <property type="evidence" value="ECO:0007669"/>
    <property type="project" value="UniProtKB-ARBA"/>
</dbReference>
<dbReference type="GeneID" id="27719864"/>
<evidence type="ECO:0000313" key="5">
    <source>
        <dbReference type="EMBL" id="KEZ38639.1"/>
    </source>
</evidence>
<dbReference type="VEuPathDB" id="FungiDB:SAPIO_CDS10647"/>
<dbReference type="HOGENOM" id="CLU_038277_1_0_1"/>
<protein>
    <recommendedName>
        <fullName evidence="7">Transcriptional coactivator HFI1/ADA1</fullName>
    </recommendedName>
</protein>
<dbReference type="GO" id="GO:0006357">
    <property type="term" value="P:regulation of transcription by RNA polymerase II"/>
    <property type="evidence" value="ECO:0007669"/>
    <property type="project" value="TreeGrafter"/>
</dbReference>
<gene>
    <name evidence="5" type="ORF">SAPIO_CDS10647</name>
</gene>
<keyword evidence="6" id="KW-1185">Reference proteome</keyword>
<accession>A0A084FU77</accession>
<evidence type="ECO:0000256" key="4">
    <source>
        <dbReference type="ARBA" id="ARBA00023242"/>
    </source>
</evidence>
<keyword evidence="4" id="KW-0539">Nucleus</keyword>
<evidence type="ECO:0000256" key="3">
    <source>
        <dbReference type="ARBA" id="ARBA00023163"/>
    </source>
</evidence>
<sequence length="450" mass="48940">MPDIDPAALSRPSITLSTPPLSNKAIIVSAPGAQKITKTSQIIPARIDLEPLYTALKSVIPSEQWLVYKESTTQFLIGRLNQAEYSSRIDPILASPNGEKEHLHNQLIAAIYGNVTREMPDQGLAPWVSANDKPATGVTAKPTTGDANERRLKGEVMQLLSRDRRRIKDLVNNDFDAHESLSGVFSETYRRPSKVIDVPQSAAGINNMNVDLEVRKRFALPLAVESGEFPDVSVIEGRMLPFCYEAGLVSGHSPDAAQLMLVATETFIKDVLSTVFSRTRSNAPGASGSTGMDVGTTWIQTNSYKKQLAIEEDASRRGEITRDKGGLLPVEAKAASERGPLGLADMQLAMELADIGMANFPVIATSITYAYREGELENWDDYTWVDEEYSKLPPAEIARLPSINGGASGDIPNGHVDAMDVDTDVWWEGTDAQDMSSLDSVLDSCLAVGY</sequence>
<dbReference type="OrthoDB" id="10264870at2759"/>
<dbReference type="InterPro" id="IPR024738">
    <property type="entry name" value="Hfi1/Tada1"/>
</dbReference>
<evidence type="ECO:0008006" key="7">
    <source>
        <dbReference type="Google" id="ProtNLM"/>
    </source>
</evidence>
<dbReference type="KEGG" id="sapo:SAPIO_CDS10647"/>
<organism evidence="5 6">
    <name type="scientific">Pseudallescheria apiosperma</name>
    <name type="common">Scedosporium apiospermum</name>
    <dbReference type="NCBI Taxonomy" id="563466"/>
    <lineage>
        <taxon>Eukaryota</taxon>
        <taxon>Fungi</taxon>
        <taxon>Dikarya</taxon>
        <taxon>Ascomycota</taxon>
        <taxon>Pezizomycotina</taxon>
        <taxon>Sordariomycetes</taxon>
        <taxon>Hypocreomycetidae</taxon>
        <taxon>Microascales</taxon>
        <taxon>Microascaceae</taxon>
        <taxon>Scedosporium</taxon>
    </lineage>
</organism>
<dbReference type="RefSeq" id="XP_016638438.1">
    <property type="nucleotide sequence ID" value="XM_016784201.1"/>
</dbReference>
<dbReference type="EMBL" id="JOWA01000176">
    <property type="protein sequence ID" value="KEZ38639.1"/>
    <property type="molecule type" value="Genomic_DNA"/>
</dbReference>
<keyword evidence="2" id="KW-0805">Transcription regulation</keyword>
<name>A0A084FU77_PSEDA</name>
<dbReference type="Proteomes" id="UP000028545">
    <property type="component" value="Unassembled WGS sequence"/>
</dbReference>
<comment type="caution">
    <text evidence="5">The sequence shown here is derived from an EMBL/GenBank/DDBJ whole genome shotgun (WGS) entry which is preliminary data.</text>
</comment>
<evidence type="ECO:0000256" key="1">
    <source>
        <dbReference type="ARBA" id="ARBA00004123"/>
    </source>
</evidence>
<proteinExistence type="predicted"/>
<evidence type="ECO:0000313" key="6">
    <source>
        <dbReference type="Proteomes" id="UP000028545"/>
    </source>
</evidence>
<dbReference type="GO" id="GO:0003713">
    <property type="term" value="F:transcription coactivator activity"/>
    <property type="evidence" value="ECO:0007669"/>
    <property type="project" value="TreeGrafter"/>
</dbReference>
<dbReference type="PANTHER" id="PTHR21277:SF5">
    <property type="entry name" value="TRANSCRIPTIONAL ADAPTER 1"/>
    <property type="match status" value="1"/>
</dbReference>
<keyword evidence="3" id="KW-0804">Transcription</keyword>
<evidence type="ECO:0000256" key="2">
    <source>
        <dbReference type="ARBA" id="ARBA00023015"/>
    </source>
</evidence>
<reference evidence="5 6" key="1">
    <citation type="journal article" date="2014" name="Genome Announc.">
        <title>Draft genome sequence of the pathogenic fungus Scedosporium apiospermum.</title>
        <authorList>
            <person name="Vandeputte P."/>
            <person name="Ghamrawi S."/>
            <person name="Rechenmann M."/>
            <person name="Iltis A."/>
            <person name="Giraud S."/>
            <person name="Fleury M."/>
            <person name="Thornton C."/>
            <person name="Delhaes L."/>
            <person name="Meyer W."/>
            <person name="Papon N."/>
            <person name="Bouchara J.P."/>
        </authorList>
    </citation>
    <scope>NUCLEOTIDE SEQUENCE [LARGE SCALE GENOMIC DNA]</scope>
    <source>
        <strain evidence="5 6">IHEM 14462</strain>
    </source>
</reference>
<dbReference type="AlphaFoldDB" id="A0A084FU77"/>
<comment type="subcellular location">
    <subcellularLocation>
        <location evidence="1">Nucleus</location>
    </subcellularLocation>
</comment>